<dbReference type="RefSeq" id="WP_064014681.1">
    <property type="nucleotide sequence ID" value="NZ_CP011387.1"/>
</dbReference>
<evidence type="ECO:0000256" key="1">
    <source>
        <dbReference type="SAM" id="SignalP"/>
    </source>
</evidence>
<dbReference type="Proteomes" id="UP000077363">
    <property type="component" value="Chromosome"/>
</dbReference>
<dbReference type="PATRIC" id="fig|1182568.3.peg.1529"/>
<dbReference type="KEGG" id="dpu:SU48_07345"/>
<name>A0A172T9I7_9DEIO</name>
<feature type="signal peptide" evidence="1">
    <location>
        <begin position="1"/>
        <end position="27"/>
    </location>
</feature>
<dbReference type="AlphaFoldDB" id="A0A172T9I7"/>
<dbReference type="PROSITE" id="PS51257">
    <property type="entry name" value="PROKAR_LIPOPROTEIN"/>
    <property type="match status" value="1"/>
</dbReference>
<sequence length="118" mass="12308">MFQPQFKQLLIRTTAAVLLSAACAASAAQTTIRFTVTVVGTCQIQAQDAAGVTLRCTKDFSPADPRTLPALLGQLPPQQLALVGAEAAAEGGTLNRYAFAAAANAEQQEQHSGVVAFY</sequence>
<dbReference type="EMBL" id="CP011387">
    <property type="protein sequence ID" value="ANE43614.1"/>
    <property type="molecule type" value="Genomic_DNA"/>
</dbReference>
<reference evidence="2 3" key="1">
    <citation type="submission" date="2015-01" db="EMBL/GenBank/DDBJ databases">
        <title>Deinococcus puniceus/DY1/ whole genome sequencing.</title>
        <authorList>
            <person name="Kim M.K."/>
            <person name="Srinivasan S."/>
            <person name="Lee J.-J."/>
        </authorList>
    </citation>
    <scope>NUCLEOTIDE SEQUENCE [LARGE SCALE GENOMIC DNA]</scope>
    <source>
        <strain evidence="2 3">DY1</strain>
    </source>
</reference>
<gene>
    <name evidence="2" type="ORF">SU48_07345</name>
</gene>
<organism evidence="2 3">
    <name type="scientific">Deinococcus puniceus</name>
    <dbReference type="NCBI Taxonomy" id="1182568"/>
    <lineage>
        <taxon>Bacteria</taxon>
        <taxon>Thermotogati</taxon>
        <taxon>Deinococcota</taxon>
        <taxon>Deinococci</taxon>
        <taxon>Deinococcales</taxon>
        <taxon>Deinococcaceae</taxon>
        <taxon>Deinococcus</taxon>
    </lineage>
</organism>
<protein>
    <submittedName>
        <fullName evidence="2">Uncharacterized protein</fullName>
    </submittedName>
</protein>
<keyword evidence="1" id="KW-0732">Signal</keyword>
<feature type="chain" id="PRO_5008000546" evidence="1">
    <location>
        <begin position="28"/>
        <end position="118"/>
    </location>
</feature>
<dbReference type="OrthoDB" id="74099at2"/>
<evidence type="ECO:0000313" key="2">
    <source>
        <dbReference type="EMBL" id="ANE43614.1"/>
    </source>
</evidence>
<proteinExistence type="predicted"/>
<keyword evidence="3" id="KW-1185">Reference proteome</keyword>
<evidence type="ECO:0000313" key="3">
    <source>
        <dbReference type="Proteomes" id="UP000077363"/>
    </source>
</evidence>
<accession>A0A172T9I7</accession>